<evidence type="ECO:0000259" key="2">
    <source>
        <dbReference type="Pfam" id="PF13648"/>
    </source>
</evidence>
<accession>A0ABY5ISA5</accession>
<proteinExistence type="predicted"/>
<dbReference type="InterPro" id="IPR024311">
    <property type="entry name" value="Lipocalin-like"/>
</dbReference>
<reference evidence="3" key="1">
    <citation type="submission" date="2022-07" db="EMBL/GenBank/DDBJ databases">
        <title>Isolation, identification, and degradation of a PFOSA degrading strain from sewage treatment plant.</title>
        <authorList>
            <person name="Zhang L."/>
            <person name="Huo Y."/>
        </authorList>
    </citation>
    <scope>NUCLEOTIDE SEQUENCE</scope>
    <source>
        <strain evidence="3">C1</strain>
    </source>
</reference>
<sequence>MFKLRNLSLFLAVLSLGLSSCSKDSDATPEAAPQVEGTWQFTKEGTITNNQEVLNNYEHTTGCTKDYIEIFGGNVIKDHYFDNPNCQETIDTGTWNKSNNALTFVYQNGNTVNAEIMQLTNTTLKLKFVVSGSTNLIVLTRM</sequence>
<dbReference type="RefSeq" id="WP_256549927.1">
    <property type="nucleotide sequence ID" value="NZ_CP101751.1"/>
</dbReference>
<dbReference type="EMBL" id="CP101751">
    <property type="protein sequence ID" value="UUC44254.1"/>
    <property type="molecule type" value="Genomic_DNA"/>
</dbReference>
<dbReference type="Pfam" id="PF13648">
    <property type="entry name" value="Lipocalin_4"/>
    <property type="match status" value="1"/>
</dbReference>
<gene>
    <name evidence="3" type="ORF">NOX80_11485</name>
</gene>
<evidence type="ECO:0000256" key="1">
    <source>
        <dbReference type="SAM" id="SignalP"/>
    </source>
</evidence>
<feature type="domain" description="Lipocalin-like" evidence="2">
    <location>
        <begin position="36"/>
        <end position="126"/>
    </location>
</feature>
<dbReference type="PROSITE" id="PS51257">
    <property type="entry name" value="PROKAR_LIPOPROTEIN"/>
    <property type="match status" value="1"/>
</dbReference>
<name>A0ABY5ISA5_9FLAO</name>
<feature type="chain" id="PRO_5045936226" evidence="1">
    <location>
        <begin position="23"/>
        <end position="142"/>
    </location>
</feature>
<protein>
    <submittedName>
        <fullName evidence="3">Lipocalin family protein</fullName>
    </submittedName>
</protein>
<evidence type="ECO:0000313" key="4">
    <source>
        <dbReference type="Proteomes" id="UP001059844"/>
    </source>
</evidence>
<keyword evidence="4" id="KW-1185">Reference proteome</keyword>
<keyword evidence="1" id="KW-0732">Signal</keyword>
<dbReference type="Proteomes" id="UP001059844">
    <property type="component" value="Chromosome"/>
</dbReference>
<evidence type="ECO:0000313" key="3">
    <source>
        <dbReference type="EMBL" id="UUC44254.1"/>
    </source>
</evidence>
<feature type="signal peptide" evidence="1">
    <location>
        <begin position="1"/>
        <end position="22"/>
    </location>
</feature>
<organism evidence="3 4">
    <name type="scientific">Flavobacterium cerinum</name>
    <dbReference type="NCBI Taxonomy" id="2502784"/>
    <lineage>
        <taxon>Bacteria</taxon>
        <taxon>Pseudomonadati</taxon>
        <taxon>Bacteroidota</taxon>
        <taxon>Flavobacteriia</taxon>
        <taxon>Flavobacteriales</taxon>
        <taxon>Flavobacteriaceae</taxon>
        <taxon>Flavobacterium</taxon>
    </lineage>
</organism>